<protein>
    <submittedName>
        <fullName evidence="1">Uncharacterized protein</fullName>
    </submittedName>
</protein>
<keyword evidence="2" id="KW-1185">Reference proteome</keyword>
<organism evidence="1 2">
    <name type="scientific">Rippkaea orientalis (strain PCC 8801 / RF-1)</name>
    <name type="common">Cyanothece sp. (strain PCC 8801)</name>
    <dbReference type="NCBI Taxonomy" id="41431"/>
    <lineage>
        <taxon>Bacteria</taxon>
        <taxon>Bacillati</taxon>
        <taxon>Cyanobacteriota</taxon>
        <taxon>Cyanophyceae</taxon>
        <taxon>Oscillatoriophycideae</taxon>
        <taxon>Chroococcales</taxon>
        <taxon>Aphanothecaceae</taxon>
        <taxon>Rippkaea</taxon>
        <taxon>Rippkaea orientalis</taxon>
    </lineage>
</organism>
<dbReference type="eggNOG" id="ENOG50334MY">
    <property type="taxonomic scope" value="Bacteria"/>
</dbReference>
<sequence length="205" mass="23560">MIPPQASISAMTYPSLSALDSEDSLKSFNEELLDLLLDVDEAYPWDTTTPDAEDYFNQIESEFSLLEALEESEIKTQADILFSHLDRCWSSGNTPNLRDSLVRKFEALVPSSCLETIIDQAEQLAMENVSQLTELVECVKPLWTNWTEDDLEVFARPLAYSMRGETHIKQDAWQELSEIEQIRFTMFIAQEILVEVRSHRMGKLF</sequence>
<accession>B7JYW8</accession>
<evidence type="ECO:0000313" key="1">
    <source>
        <dbReference type="EMBL" id="ACK66045.1"/>
    </source>
</evidence>
<name>B7JYW8_RIPO1</name>
<dbReference type="RefSeq" id="WP_012595315.1">
    <property type="nucleotide sequence ID" value="NC_011726.1"/>
</dbReference>
<dbReference type="Proteomes" id="UP000008204">
    <property type="component" value="Chromosome"/>
</dbReference>
<reference evidence="2" key="1">
    <citation type="journal article" date="2011" name="MBio">
        <title>Novel metabolic attributes of the genus Cyanothece, comprising a group of unicellular nitrogen-fixing Cyanobacteria.</title>
        <authorList>
            <person name="Bandyopadhyay A."/>
            <person name="Elvitigala T."/>
            <person name="Welsh E."/>
            <person name="Stockel J."/>
            <person name="Liberton M."/>
            <person name="Min H."/>
            <person name="Sherman L.A."/>
            <person name="Pakrasi H.B."/>
        </authorList>
    </citation>
    <scope>NUCLEOTIDE SEQUENCE [LARGE SCALE GENOMIC DNA]</scope>
    <source>
        <strain evidence="2">PCC 8801</strain>
    </source>
</reference>
<evidence type="ECO:0000313" key="2">
    <source>
        <dbReference type="Proteomes" id="UP000008204"/>
    </source>
</evidence>
<dbReference type="KEGG" id="cyp:PCC8801_2008"/>
<dbReference type="EMBL" id="CP001287">
    <property type="protein sequence ID" value="ACK66045.1"/>
    <property type="molecule type" value="Genomic_DNA"/>
</dbReference>
<dbReference type="AlphaFoldDB" id="B7JYW8"/>
<gene>
    <name evidence="1" type="ordered locus">PCC8801_2008</name>
</gene>
<dbReference type="STRING" id="41431.PCC8801_2008"/>
<dbReference type="OrthoDB" id="422386at2"/>
<dbReference type="HOGENOM" id="CLU_103642_0_0_3"/>
<proteinExistence type="predicted"/>